<keyword evidence="3" id="KW-1185">Reference proteome</keyword>
<name>A0AAD7UJU7_9STRA</name>
<organism evidence="2 3">
    <name type="scientific">Chrysophaeum taylorii</name>
    <dbReference type="NCBI Taxonomy" id="2483200"/>
    <lineage>
        <taxon>Eukaryota</taxon>
        <taxon>Sar</taxon>
        <taxon>Stramenopiles</taxon>
        <taxon>Ochrophyta</taxon>
        <taxon>Pelagophyceae</taxon>
        <taxon>Pelagomonadales</taxon>
        <taxon>Pelagomonadaceae</taxon>
        <taxon>Chrysophaeum</taxon>
    </lineage>
</organism>
<keyword evidence="1" id="KW-0732">Signal</keyword>
<feature type="chain" id="PRO_5042068914" evidence="1">
    <location>
        <begin position="17"/>
        <end position="170"/>
    </location>
</feature>
<accession>A0AAD7UJU7</accession>
<protein>
    <submittedName>
        <fullName evidence="2">Uncharacterized protein</fullName>
    </submittedName>
</protein>
<gene>
    <name evidence="2" type="ORF">CTAYLR_009900</name>
</gene>
<reference evidence="2" key="1">
    <citation type="submission" date="2023-01" db="EMBL/GenBank/DDBJ databases">
        <title>Metagenome sequencing of chrysophaentin producing Chrysophaeum taylorii.</title>
        <authorList>
            <person name="Davison J."/>
            <person name="Bewley C."/>
        </authorList>
    </citation>
    <scope>NUCLEOTIDE SEQUENCE</scope>
    <source>
        <strain evidence="2">NIES-1699</strain>
    </source>
</reference>
<proteinExistence type="predicted"/>
<dbReference type="Proteomes" id="UP001230188">
    <property type="component" value="Unassembled WGS sequence"/>
</dbReference>
<dbReference type="EMBL" id="JAQMWT010000236">
    <property type="protein sequence ID" value="KAJ8607068.1"/>
    <property type="molecule type" value="Genomic_DNA"/>
</dbReference>
<sequence>MLWLFFAAAAFGFVAPRGHRAPPRGVILGAKTAWEREYKAYVRRNGFLLTGMSWVGFEELGPGCIVANRAEGPLDDDTTEEALKSIYVPEDKFVASEDGYDASGLEQILKRVRTYDPKREFVVVFSHDGVMGADIVTPSMPPPKVATLAEFQEVAAQTKTTTTANNKLYP</sequence>
<evidence type="ECO:0000313" key="2">
    <source>
        <dbReference type="EMBL" id="KAJ8607068.1"/>
    </source>
</evidence>
<evidence type="ECO:0000313" key="3">
    <source>
        <dbReference type="Proteomes" id="UP001230188"/>
    </source>
</evidence>
<evidence type="ECO:0000256" key="1">
    <source>
        <dbReference type="SAM" id="SignalP"/>
    </source>
</evidence>
<feature type="signal peptide" evidence="1">
    <location>
        <begin position="1"/>
        <end position="16"/>
    </location>
</feature>
<dbReference type="AlphaFoldDB" id="A0AAD7UJU7"/>
<comment type="caution">
    <text evidence="2">The sequence shown here is derived from an EMBL/GenBank/DDBJ whole genome shotgun (WGS) entry which is preliminary data.</text>
</comment>